<evidence type="ECO:0000259" key="4">
    <source>
        <dbReference type="PROSITE" id="PS50110"/>
    </source>
</evidence>
<dbReference type="SUPFAM" id="SSF52172">
    <property type="entry name" value="CheY-like"/>
    <property type="match status" value="1"/>
</dbReference>
<feature type="modified residue" description="4-aspartylphosphate" evidence="2">
    <location>
        <position position="54"/>
    </location>
</feature>
<dbReference type="CDD" id="cd06170">
    <property type="entry name" value="LuxR_C_like"/>
    <property type="match status" value="1"/>
</dbReference>
<reference evidence="5 6" key="1">
    <citation type="submission" date="2020-04" db="EMBL/GenBank/DDBJ databases">
        <title>MicrobeNet Type strains.</title>
        <authorList>
            <person name="Nicholson A.C."/>
        </authorList>
    </citation>
    <scope>NUCLEOTIDE SEQUENCE [LARGE SCALE GENOMIC DNA]</scope>
    <source>
        <strain evidence="5 6">JCM 12354</strain>
    </source>
</reference>
<evidence type="ECO:0000256" key="2">
    <source>
        <dbReference type="PROSITE-ProRule" id="PRU00169"/>
    </source>
</evidence>
<dbReference type="InterPro" id="IPR001789">
    <property type="entry name" value="Sig_transdc_resp-reg_receiver"/>
</dbReference>
<dbReference type="AlphaFoldDB" id="A0A846XSU5"/>
<dbReference type="PROSITE" id="PS50043">
    <property type="entry name" value="HTH_LUXR_2"/>
    <property type="match status" value="1"/>
</dbReference>
<evidence type="ECO:0000256" key="1">
    <source>
        <dbReference type="ARBA" id="ARBA00023125"/>
    </source>
</evidence>
<feature type="domain" description="HTH luxR-type" evidence="3">
    <location>
        <begin position="134"/>
        <end position="199"/>
    </location>
</feature>
<name>A0A846XSU5_9NOCA</name>
<dbReference type="Proteomes" id="UP000565711">
    <property type="component" value="Unassembled WGS sequence"/>
</dbReference>
<dbReference type="PROSITE" id="PS50110">
    <property type="entry name" value="RESPONSE_REGULATORY"/>
    <property type="match status" value="1"/>
</dbReference>
<dbReference type="PANTHER" id="PTHR43214:SF42">
    <property type="entry name" value="TRANSCRIPTIONAL REGULATORY PROTEIN DESR"/>
    <property type="match status" value="1"/>
</dbReference>
<protein>
    <submittedName>
        <fullName evidence="5">Response regulator transcription factor</fullName>
    </submittedName>
</protein>
<dbReference type="InterPro" id="IPR000792">
    <property type="entry name" value="Tscrpt_reg_LuxR_C"/>
</dbReference>
<dbReference type="GO" id="GO:0006355">
    <property type="term" value="P:regulation of DNA-templated transcription"/>
    <property type="evidence" value="ECO:0007669"/>
    <property type="project" value="InterPro"/>
</dbReference>
<keyword evidence="2" id="KW-0597">Phosphoprotein</keyword>
<dbReference type="EMBL" id="JAAXOP010000002">
    <property type="protein sequence ID" value="NKY49687.1"/>
    <property type="molecule type" value="Genomic_DNA"/>
</dbReference>
<feature type="domain" description="Response regulatory" evidence="4">
    <location>
        <begin position="3"/>
        <end position="119"/>
    </location>
</feature>
<keyword evidence="6" id="KW-1185">Reference proteome</keyword>
<dbReference type="GO" id="GO:0003677">
    <property type="term" value="F:DNA binding"/>
    <property type="evidence" value="ECO:0007669"/>
    <property type="project" value="UniProtKB-KW"/>
</dbReference>
<evidence type="ECO:0000313" key="6">
    <source>
        <dbReference type="Proteomes" id="UP000565711"/>
    </source>
</evidence>
<dbReference type="SMART" id="SM00421">
    <property type="entry name" value="HTH_LUXR"/>
    <property type="match status" value="1"/>
</dbReference>
<dbReference type="Pfam" id="PF00196">
    <property type="entry name" value="GerE"/>
    <property type="match status" value="1"/>
</dbReference>
<dbReference type="SUPFAM" id="SSF46894">
    <property type="entry name" value="C-terminal effector domain of the bipartite response regulators"/>
    <property type="match status" value="1"/>
</dbReference>
<dbReference type="Gene3D" id="3.40.50.2300">
    <property type="match status" value="1"/>
</dbReference>
<gene>
    <name evidence="5" type="ORF">HGA08_05590</name>
</gene>
<comment type="caution">
    <text evidence="5">The sequence shown here is derived from an EMBL/GenBank/DDBJ whole genome shotgun (WGS) entry which is preliminary data.</text>
</comment>
<dbReference type="InterPro" id="IPR011006">
    <property type="entry name" value="CheY-like_superfamily"/>
</dbReference>
<sequence>MIRVVLAEDERLTRHAVATLLGLEGDLLIVAQAATGEEALQAIRTYRPDIAVLDIEMPGLDGAQVAERVATDHPGTRCVILTRHARPGVLRRALAARAMGFVTKNTPATTLGEVIRAVHSGARYVDPELAATALDSADCPLTDRELDVLRHVGPATSTGEIAAAVHLSPGTVRNYLSSAMRKLQARTSAEAAERARDHGWV</sequence>
<keyword evidence="1" id="KW-0238">DNA-binding</keyword>
<accession>A0A846XSU5</accession>
<dbReference type="SMART" id="SM00448">
    <property type="entry name" value="REC"/>
    <property type="match status" value="1"/>
</dbReference>
<proteinExistence type="predicted"/>
<evidence type="ECO:0000259" key="3">
    <source>
        <dbReference type="PROSITE" id="PS50043"/>
    </source>
</evidence>
<dbReference type="PANTHER" id="PTHR43214">
    <property type="entry name" value="TWO-COMPONENT RESPONSE REGULATOR"/>
    <property type="match status" value="1"/>
</dbReference>
<dbReference type="InterPro" id="IPR016032">
    <property type="entry name" value="Sig_transdc_resp-reg_C-effctor"/>
</dbReference>
<dbReference type="RefSeq" id="WP_067867657.1">
    <property type="nucleotide sequence ID" value="NZ_JAAXOP010000002.1"/>
</dbReference>
<dbReference type="GO" id="GO:0000160">
    <property type="term" value="P:phosphorelay signal transduction system"/>
    <property type="evidence" value="ECO:0007669"/>
    <property type="project" value="InterPro"/>
</dbReference>
<dbReference type="Pfam" id="PF00072">
    <property type="entry name" value="Response_reg"/>
    <property type="match status" value="1"/>
</dbReference>
<organism evidence="5 6">
    <name type="scientific">Nocardia vermiculata</name>
    <dbReference type="NCBI Taxonomy" id="257274"/>
    <lineage>
        <taxon>Bacteria</taxon>
        <taxon>Bacillati</taxon>
        <taxon>Actinomycetota</taxon>
        <taxon>Actinomycetes</taxon>
        <taxon>Mycobacteriales</taxon>
        <taxon>Nocardiaceae</taxon>
        <taxon>Nocardia</taxon>
    </lineage>
</organism>
<evidence type="ECO:0000313" key="5">
    <source>
        <dbReference type="EMBL" id="NKY49687.1"/>
    </source>
</evidence>
<dbReference type="InterPro" id="IPR039420">
    <property type="entry name" value="WalR-like"/>
</dbReference>
<dbReference type="PRINTS" id="PR00038">
    <property type="entry name" value="HTHLUXR"/>
</dbReference>